<evidence type="ECO:0008006" key="3">
    <source>
        <dbReference type="Google" id="ProtNLM"/>
    </source>
</evidence>
<dbReference type="AlphaFoldDB" id="A0A246RYL1"/>
<reference evidence="1 2" key="1">
    <citation type="submission" date="2014-08" db="EMBL/GenBank/DDBJ databases">
        <title>Draft genome sequence of a novel L-asparaginase producing marine bacterium, Halomonas campaniensis.</title>
        <authorList>
            <person name="Sundarakrishnan B."/>
            <person name="Moushumi Priya A."/>
            <person name="Raman G."/>
            <person name="Sakthivel N."/>
            <person name="Park S."/>
            <person name="Jayachandran S."/>
        </authorList>
    </citation>
    <scope>NUCLEOTIDE SEQUENCE [LARGE SCALE GENOMIC DNA]</scope>
    <source>
        <strain evidence="1 2">SK03</strain>
    </source>
</reference>
<organism evidence="1 2">
    <name type="scientific">Halomonas campaniensis</name>
    <dbReference type="NCBI Taxonomy" id="213554"/>
    <lineage>
        <taxon>Bacteria</taxon>
        <taxon>Pseudomonadati</taxon>
        <taxon>Pseudomonadota</taxon>
        <taxon>Gammaproteobacteria</taxon>
        <taxon>Oceanospirillales</taxon>
        <taxon>Halomonadaceae</taxon>
        <taxon>Halomonas</taxon>
    </lineage>
</organism>
<dbReference type="GO" id="GO:0016020">
    <property type="term" value="C:membrane"/>
    <property type="evidence" value="ECO:0007669"/>
    <property type="project" value="InterPro"/>
</dbReference>
<sequence length="243" mass="28910">MKLGNDKLHLQLEIGEVQFSYVYIRKNACSSWKKLFVNESLYREKAKEFNNPINFMSKYHKVKNTNELELLENRIVILRDPIERLYSGFINQFISRLNKNRYGVMHEEVGSFLEKPVEEVTFDEFIKQYILKSGEEVNVHFVHQVSHLANVEYNKKWMLNDLYNESESFFGKSIADKYFKKKLNSTQKIEKIKGDYKFVPAGKIYELYSERGAVPSLDSLIDNDIFDILREYYEKDYNFIANK</sequence>
<dbReference type="Pfam" id="PF03567">
    <property type="entry name" value="Sulfotransfer_2"/>
    <property type="match status" value="1"/>
</dbReference>
<accession>A0A246RYL1</accession>
<dbReference type="GO" id="GO:0008146">
    <property type="term" value="F:sulfotransferase activity"/>
    <property type="evidence" value="ECO:0007669"/>
    <property type="project" value="InterPro"/>
</dbReference>
<name>A0A246RYL1_9GAMM</name>
<evidence type="ECO:0000313" key="2">
    <source>
        <dbReference type="Proteomes" id="UP000197334"/>
    </source>
</evidence>
<dbReference type="RefSeq" id="WP_088701277.1">
    <property type="nucleotide sequence ID" value="NZ_JPUA01000034.1"/>
</dbReference>
<protein>
    <recommendedName>
        <fullName evidence="3">Sulfotransferase family protein</fullName>
    </recommendedName>
</protein>
<dbReference type="EMBL" id="JPUA01000034">
    <property type="protein sequence ID" value="OWV29263.1"/>
    <property type="molecule type" value="Genomic_DNA"/>
</dbReference>
<keyword evidence="2" id="KW-1185">Reference proteome</keyword>
<dbReference type="OrthoDB" id="8756565at2"/>
<dbReference type="InterPro" id="IPR005331">
    <property type="entry name" value="Sulfotransferase"/>
</dbReference>
<evidence type="ECO:0000313" key="1">
    <source>
        <dbReference type="EMBL" id="OWV29263.1"/>
    </source>
</evidence>
<gene>
    <name evidence="1" type="ORF">JI62_16885</name>
</gene>
<dbReference type="Proteomes" id="UP000197334">
    <property type="component" value="Unassembled WGS sequence"/>
</dbReference>
<proteinExistence type="predicted"/>
<comment type="caution">
    <text evidence="1">The sequence shown here is derived from an EMBL/GenBank/DDBJ whole genome shotgun (WGS) entry which is preliminary data.</text>
</comment>